<evidence type="ECO:0000256" key="5">
    <source>
        <dbReference type="ARBA" id="ARBA00035338"/>
    </source>
</evidence>
<dbReference type="EMBL" id="CYKH01002080">
    <property type="protein sequence ID" value="CUG92736.1"/>
    <property type="molecule type" value="Genomic_DNA"/>
</dbReference>
<protein>
    <recommendedName>
        <fullName evidence="4">Large ribosomal subunit protein eL38</fullName>
    </recommendedName>
    <alternativeName>
        <fullName evidence="5">60S ribosomal protein L38</fullName>
    </alternativeName>
</protein>
<evidence type="ECO:0000313" key="7">
    <source>
        <dbReference type="EMBL" id="CUG39500.1"/>
    </source>
</evidence>
<dbReference type="GO" id="GO:0003735">
    <property type="term" value="F:structural constituent of ribosome"/>
    <property type="evidence" value="ECO:0007669"/>
    <property type="project" value="InterPro"/>
</dbReference>
<dbReference type="AlphaFoldDB" id="A0A0S4J050"/>
<sequence>MPREIKDLKEFLSICSRKDARCVKVKKNLSVTKFKVRCSKYLYTLVVADKKKADKIQKSIHPTVKQVLVTARSHAKTNTATK</sequence>
<proteinExistence type="inferred from homology"/>
<dbReference type="OrthoDB" id="10250488at2759"/>
<dbReference type="GO" id="GO:0006412">
    <property type="term" value="P:translation"/>
    <property type="evidence" value="ECO:0007669"/>
    <property type="project" value="InterPro"/>
</dbReference>
<name>A0A0S4J050_BODSA</name>
<evidence type="ECO:0000313" key="9">
    <source>
        <dbReference type="EMBL" id="CUG92736.1"/>
    </source>
</evidence>
<dbReference type="InterPro" id="IPR038464">
    <property type="entry name" value="Ribosomal_eL38_sf"/>
</dbReference>
<accession>A0A0S4J050</accession>
<dbReference type="FunFam" id="3.30.720.90:FF:000002">
    <property type="entry name" value="60S ribosomal proteins L38"/>
    <property type="match status" value="1"/>
</dbReference>
<dbReference type="VEuPathDB" id="TriTrypDB:BSAL_78810"/>
<reference evidence="7" key="2">
    <citation type="submission" date="2015-09" db="EMBL/GenBank/DDBJ databases">
        <authorList>
            <person name="Jackson K.R."/>
            <person name="Lunt B.L."/>
            <person name="Fisher J.N.B."/>
            <person name="Gardner A.V."/>
            <person name="Bailey M.E."/>
            <person name="Deus L.M."/>
            <person name="Earl A.S."/>
            <person name="Gibby P.D."/>
            <person name="Hartmann K.A."/>
            <person name="Liu J.E."/>
            <person name="Manci A.M."/>
            <person name="Nielsen D.A."/>
            <person name="Solomon M.B."/>
            <person name="Breakwell D.P."/>
            <person name="Burnett S.H."/>
            <person name="Grose J.H."/>
        </authorList>
    </citation>
    <scope>NUCLEOTIDE SEQUENCE [LARGE SCALE GENOMIC DNA]</scope>
    <source>
        <strain evidence="7">Lake Konstanz</strain>
    </source>
</reference>
<keyword evidence="2 6" id="KW-0689">Ribosomal protein</keyword>
<evidence type="ECO:0000256" key="2">
    <source>
        <dbReference type="ARBA" id="ARBA00022980"/>
    </source>
</evidence>
<evidence type="ECO:0000256" key="1">
    <source>
        <dbReference type="ARBA" id="ARBA00007803"/>
    </source>
</evidence>
<dbReference type="EMBL" id="CYKH01000787">
    <property type="protein sequence ID" value="CUG39500.1"/>
    <property type="molecule type" value="Genomic_DNA"/>
</dbReference>
<dbReference type="Pfam" id="PF01781">
    <property type="entry name" value="Ribosomal_L38e"/>
    <property type="match status" value="1"/>
</dbReference>
<evidence type="ECO:0000313" key="8">
    <source>
        <dbReference type="EMBL" id="CUG39726.1"/>
    </source>
</evidence>
<dbReference type="Proteomes" id="UP000051952">
    <property type="component" value="Unassembled WGS sequence"/>
</dbReference>
<comment type="similarity">
    <text evidence="1 6">Belongs to the eukaryotic ribosomal protein eL38 family.</text>
</comment>
<evidence type="ECO:0000256" key="3">
    <source>
        <dbReference type="ARBA" id="ARBA00023274"/>
    </source>
</evidence>
<dbReference type="PANTHER" id="PTHR10965:SF0">
    <property type="entry name" value="LARGE RIBOSOMAL SUBUNIT PROTEIN EL38"/>
    <property type="match status" value="1"/>
</dbReference>
<dbReference type="Gene3D" id="3.30.720.90">
    <property type="match status" value="1"/>
</dbReference>
<keyword evidence="3 6" id="KW-0687">Ribonucleoprotein</keyword>
<dbReference type="VEuPathDB" id="TriTrypDB:BSAL_39110"/>
<dbReference type="InterPro" id="IPR002675">
    <property type="entry name" value="Ribosomal_eL38"/>
</dbReference>
<organism evidence="7 10">
    <name type="scientific">Bodo saltans</name>
    <name type="common">Flagellated protozoan</name>
    <dbReference type="NCBI Taxonomy" id="75058"/>
    <lineage>
        <taxon>Eukaryota</taxon>
        <taxon>Discoba</taxon>
        <taxon>Euglenozoa</taxon>
        <taxon>Kinetoplastea</taxon>
        <taxon>Metakinetoplastina</taxon>
        <taxon>Eubodonida</taxon>
        <taxon>Bodonidae</taxon>
        <taxon>Bodo</taxon>
    </lineage>
</organism>
<dbReference type="GO" id="GO:0022618">
    <property type="term" value="P:protein-RNA complex assembly"/>
    <property type="evidence" value="ECO:0007669"/>
    <property type="project" value="TreeGrafter"/>
</dbReference>
<reference evidence="10" key="1">
    <citation type="submission" date="2015-09" db="EMBL/GenBank/DDBJ databases">
        <authorList>
            <consortium name="Pathogen Informatics"/>
        </authorList>
    </citation>
    <scope>NUCLEOTIDE SEQUENCE [LARGE SCALE GENOMIC DNA]</scope>
    <source>
        <strain evidence="10">Lake Konstanz</strain>
    </source>
</reference>
<evidence type="ECO:0000256" key="4">
    <source>
        <dbReference type="ARBA" id="ARBA00035235"/>
    </source>
</evidence>
<keyword evidence="10" id="KW-1185">Reference proteome</keyword>
<evidence type="ECO:0000313" key="10">
    <source>
        <dbReference type="Proteomes" id="UP000051952"/>
    </source>
</evidence>
<dbReference type="PANTHER" id="PTHR10965">
    <property type="entry name" value="60S RIBOSOMAL PROTEIN L38"/>
    <property type="match status" value="1"/>
</dbReference>
<dbReference type="GO" id="GO:0022625">
    <property type="term" value="C:cytosolic large ribosomal subunit"/>
    <property type="evidence" value="ECO:0007669"/>
    <property type="project" value="TreeGrafter"/>
</dbReference>
<dbReference type="VEuPathDB" id="TriTrypDB:BSAL_78820"/>
<evidence type="ECO:0000256" key="6">
    <source>
        <dbReference type="RuleBase" id="RU003445"/>
    </source>
</evidence>
<dbReference type="EMBL" id="CYKH01000788">
    <property type="protein sequence ID" value="CUG39726.1"/>
    <property type="molecule type" value="Genomic_DNA"/>
</dbReference>
<gene>
    <name evidence="9" type="ORF">BSAL_39110</name>
    <name evidence="7" type="ORF">BSAL_78810</name>
    <name evidence="8" type="ORF">BSAL_78820</name>
</gene>